<comment type="caution">
    <text evidence="1">The sequence shown here is derived from an EMBL/GenBank/DDBJ whole genome shotgun (WGS) entry which is preliminary data.</text>
</comment>
<evidence type="ECO:0000313" key="2">
    <source>
        <dbReference type="Proteomes" id="UP000799755"/>
    </source>
</evidence>
<dbReference type="Proteomes" id="UP000799755">
    <property type="component" value="Unassembled WGS sequence"/>
</dbReference>
<keyword evidence="2" id="KW-1185">Reference proteome</keyword>
<dbReference type="EMBL" id="MU003525">
    <property type="protein sequence ID" value="KAF2466240.1"/>
    <property type="molecule type" value="Genomic_DNA"/>
</dbReference>
<sequence length="104" mass="11466">MENMPVFDVFLLLCLLQSLVLAPSNSFVEAEFTLSHRPFSTFSLPFTPTCSVFLLPASVLLEPRACTSIIRATCGLTFVKACSLPTSVNLHLQPHLFARLTHPC</sequence>
<gene>
    <name evidence="1" type="ORF">BDR25DRAFT_76840</name>
</gene>
<protein>
    <submittedName>
        <fullName evidence="1">Uncharacterized protein</fullName>
    </submittedName>
</protein>
<accession>A0ACB6QI92</accession>
<evidence type="ECO:0000313" key="1">
    <source>
        <dbReference type="EMBL" id="KAF2466240.1"/>
    </source>
</evidence>
<reference evidence="1" key="1">
    <citation type="journal article" date="2020" name="Stud. Mycol.">
        <title>101 Dothideomycetes genomes: a test case for predicting lifestyles and emergence of pathogens.</title>
        <authorList>
            <person name="Haridas S."/>
            <person name="Albert R."/>
            <person name="Binder M."/>
            <person name="Bloem J."/>
            <person name="Labutti K."/>
            <person name="Salamov A."/>
            <person name="Andreopoulos B."/>
            <person name="Baker S."/>
            <person name="Barry K."/>
            <person name="Bills G."/>
            <person name="Bluhm B."/>
            <person name="Cannon C."/>
            <person name="Castanera R."/>
            <person name="Culley D."/>
            <person name="Daum C."/>
            <person name="Ezra D."/>
            <person name="Gonzalez J."/>
            <person name="Henrissat B."/>
            <person name="Kuo A."/>
            <person name="Liang C."/>
            <person name="Lipzen A."/>
            <person name="Lutzoni F."/>
            <person name="Magnuson J."/>
            <person name="Mondo S."/>
            <person name="Nolan M."/>
            <person name="Ohm R."/>
            <person name="Pangilinan J."/>
            <person name="Park H.-J."/>
            <person name="Ramirez L."/>
            <person name="Alfaro M."/>
            <person name="Sun H."/>
            <person name="Tritt A."/>
            <person name="Yoshinaga Y."/>
            <person name="Zwiers L.-H."/>
            <person name="Turgeon B."/>
            <person name="Goodwin S."/>
            <person name="Spatafora J."/>
            <person name="Crous P."/>
            <person name="Grigoriev I."/>
        </authorList>
    </citation>
    <scope>NUCLEOTIDE SEQUENCE</scope>
    <source>
        <strain evidence="1">ATCC 200398</strain>
    </source>
</reference>
<organism evidence="1 2">
    <name type="scientific">Lindgomyces ingoldianus</name>
    <dbReference type="NCBI Taxonomy" id="673940"/>
    <lineage>
        <taxon>Eukaryota</taxon>
        <taxon>Fungi</taxon>
        <taxon>Dikarya</taxon>
        <taxon>Ascomycota</taxon>
        <taxon>Pezizomycotina</taxon>
        <taxon>Dothideomycetes</taxon>
        <taxon>Pleosporomycetidae</taxon>
        <taxon>Pleosporales</taxon>
        <taxon>Lindgomycetaceae</taxon>
        <taxon>Lindgomyces</taxon>
    </lineage>
</organism>
<proteinExistence type="predicted"/>
<name>A0ACB6QI92_9PLEO</name>